<proteinExistence type="predicted"/>
<accession>A0A399SX62</accession>
<dbReference type="Proteomes" id="UP000265926">
    <property type="component" value="Unassembled WGS sequence"/>
</dbReference>
<evidence type="ECO:0008006" key="3">
    <source>
        <dbReference type="Google" id="ProtNLM"/>
    </source>
</evidence>
<comment type="caution">
    <text evidence="1">The sequence shown here is derived from an EMBL/GenBank/DDBJ whole genome shotgun (WGS) entry which is preliminary data.</text>
</comment>
<evidence type="ECO:0000313" key="2">
    <source>
        <dbReference type="Proteomes" id="UP000265926"/>
    </source>
</evidence>
<sequence length="229" mass="25620">MGIRGQEKKNTIKILPMSLPLNSAVVEYERMLNEKNALEFGIGFPIKSTFVDKFGMTWSEDENISNDELGIFSLRAAYRHYTGASMLPKGFYIAPYIKYQGISASADNIREIVDDPGNSSYNENYDAKIHTIGAGCQLGYQFLISKTVTLDLFFFGLEAGLGKVDTHIYVSDPEQVDDIYNDVKDVVDDLPSMWGNKIDVSSDSHNVYIKGKNLFYPMYRGGISLGIAF</sequence>
<protein>
    <recommendedName>
        <fullName evidence="3">DUF3575 domain-containing protein</fullName>
    </recommendedName>
</protein>
<name>A0A399SX62_9BACT</name>
<reference evidence="1 2" key="1">
    <citation type="submission" date="2018-08" db="EMBL/GenBank/DDBJ databases">
        <title>Pallidiluteibacterium maritimus gen. nov., sp. nov., isolated from coastal sediment.</title>
        <authorList>
            <person name="Zhou L.Y."/>
        </authorList>
    </citation>
    <scope>NUCLEOTIDE SEQUENCE [LARGE SCALE GENOMIC DNA]</scope>
    <source>
        <strain evidence="1 2">XSD2</strain>
    </source>
</reference>
<gene>
    <name evidence="1" type="ORF">D1614_09155</name>
</gene>
<evidence type="ECO:0000313" key="1">
    <source>
        <dbReference type="EMBL" id="RIJ48690.1"/>
    </source>
</evidence>
<organism evidence="1 2">
    <name type="scientific">Maribellus luteus</name>
    <dbReference type="NCBI Taxonomy" id="2305463"/>
    <lineage>
        <taxon>Bacteria</taxon>
        <taxon>Pseudomonadati</taxon>
        <taxon>Bacteroidota</taxon>
        <taxon>Bacteroidia</taxon>
        <taxon>Marinilabiliales</taxon>
        <taxon>Prolixibacteraceae</taxon>
        <taxon>Maribellus</taxon>
    </lineage>
</organism>
<keyword evidence="2" id="KW-1185">Reference proteome</keyword>
<dbReference type="AlphaFoldDB" id="A0A399SX62"/>
<dbReference type="EMBL" id="QWGR01000004">
    <property type="protein sequence ID" value="RIJ48690.1"/>
    <property type="molecule type" value="Genomic_DNA"/>
</dbReference>